<dbReference type="Proteomes" id="UP000030746">
    <property type="component" value="Unassembled WGS sequence"/>
</dbReference>
<organism evidence="3 4">
    <name type="scientific">Lottia gigantea</name>
    <name type="common">Giant owl limpet</name>
    <dbReference type="NCBI Taxonomy" id="225164"/>
    <lineage>
        <taxon>Eukaryota</taxon>
        <taxon>Metazoa</taxon>
        <taxon>Spiralia</taxon>
        <taxon>Lophotrochozoa</taxon>
        <taxon>Mollusca</taxon>
        <taxon>Gastropoda</taxon>
        <taxon>Patellogastropoda</taxon>
        <taxon>Lottioidea</taxon>
        <taxon>Lottiidae</taxon>
        <taxon>Lottia</taxon>
    </lineage>
</organism>
<sequence length="225" mass="25879">MARIDIGLVCALLIAVIKCDQMSRETGTSLVTDLVDLDRLSNDEISKRHNFENSEDLDDLNLESKRSRINRMPAIFGKRSRLNRMPAVFGKRSRLNRMPAIFGKRSRLNRMPAIFGKRSKLNRMPTYFGKRSRLNRMPAIFGKRSVMEGVPETEEDEDVIVNDEMDLLDFLNLIKSDKITVDEMADVIMDNQFLLSPVISHLMDTNGDGYISLKELQAVKDERRR</sequence>
<evidence type="ECO:0000313" key="3">
    <source>
        <dbReference type="EMBL" id="ESO87970.1"/>
    </source>
</evidence>
<keyword evidence="4" id="KW-1185">Reference proteome</keyword>
<dbReference type="CTD" id="20249635"/>
<dbReference type="GeneID" id="20249635"/>
<feature type="chain" id="PRO_5004716725" description="EF-hand domain-containing protein" evidence="2">
    <location>
        <begin position="20"/>
        <end position="225"/>
    </location>
</feature>
<dbReference type="EMBL" id="KB202793">
    <property type="protein sequence ID" value="ESO87970.1"/>
    <property type="molecule type" value="Genomic_DNA"/>
</dbReference>
<evidence type="ECO:0000256" key="2">
    <source>
        <dbReference type="SAM" id="SignalP"/>
    </source>
</evidence>
<evidence type="ECO:0000313" key="4">
    <source>
        <dbReference type="Proteomes" id="UP000030746"/>
    </source>
</evidence>
<dbReference type="OrthoDB" id="6101901at2759"/>
<gene>
    <name evidence="3" type="ORF">LOTGIDRAFT_234765</name>
</gene>
<dbReference type="InterPro" id="IPR018247">
    <property type="entry name" value="EF_Hand_1_Ca_BS"/>
</dbReference>
<keyword evidence="1" id="KW-0106">Calcium</keyword>
<dbReference type="PROSITE" id="PS00018">
    <property type="entry name" value="EF_HAND_1"/>
    <property type="match status" value="1"/>
</dbReference>
<name>V3ZZ93_LOTGI</name>
<dbReference type="InterPro" id="IPR011992">
    <property type="entry name" value="EF-hand-dom_pair"/>
</dbReference>
<dbReference type="KEGG" id="lgi:LOTGIDRAFT_234765"/>
<dbReference type="RefSeq" id="XP_009061285.1">
    <property type="nucleotide sequence ID" value="XM_009063037.1"/>
</dbReference>
<dbReference type="HOGENOM" id="CLU_1231136_0_0_1"/>
<evidence type="ECO:0000256" key="1">
    <source>
        <dbReference type="ARBA" id="ARBA00022837"/>
    </source>
</evidence>
<accession>V3ZZ93</accession>
<dbReference type="AlphaFoldDB" id="V3ZZ93"/>
<evidence type="ECO:0008006" key="5">
    <source>
        <dbReference type="Google" id="ProtNLM"/>
    </source>
</evidence>
<feature type="signal peptide" evidence="2">
    <location>
        <begin position="1"/>
        <end position="19"/>
    </location>
</feature>
<dbReference type="SUPFAM" id="SSF47473">
    <property type="entry name" value="EF-hand"/>
    <property type="match status" value="1"/>
</dbReference>
<reference evidence="3 4" key="1">
    <citation type="journal article" date="2013" name="Nature">
        <title>Insights into bilaterian evolution from three spiralian genomes.</title>
        <authorList>
            <person name="Simakov O."/>
            <person name="Marletaz F."/>
            <person name="Cho S.J."/>
            <person name="Edsinger-Gonzales E."/>
            <person name="Havlak P."/>
            <person name="Hellsten U."/>
            <person name="Kuo D.H."/>
            <person name="Larsson T."/>
            <person name="Lv J."/>
            <person name="Arendt D."/>
            <person name="Savage R."/>
            <person name="Osoegawa K."/>
            <person name="de Jong P."/>
            <person name="Grimwood J."/>
            <person name="Chapman J.A."/>
            <person name="Shapiro H."/>
            <person name="Aerts A."/>
            <person name="Otillar R.P."/>
            <person name="Terry A.Y."/>
            <person name="Boore J.L."/>
            <person name="Grigoriev I.V."/>
            <person name="Lindberg D.R."/>
            <person name="Seaver E.C."/>
            <person name="Weisblat D.A."/>
            <person name="Putnam N.H."/>
            <person name="Rokhsar D.S."/>
        </authorList>
    </citation>
    <scope>NUCLEOTIDE SEQUENCE [LARGE SCALE GENOMIC DNA]</scope>
</reference>
<protein>
    <recommendedName>
        <fullName evidence="5">EF-hand domain-containing protein</fullName>
    </recommendedName>
</protein>
<keyword evidence="2" id="KW-0732">Signal</keyword>
<proteinExistence type="predicted"/>